<comment type="cofactor">
    <cofactor evidence="1">
        <name>Mg(2+)</name>
        <dbReference type="ChEBI" id="CHEBI:18420"/>
    </cofactor>
</comment>
<dbReference type="InterPro" id="IPR050556">
    <property type="entry name" value="Type_II_TA_system_RNase"/>
</dbReference>
<evidence type="ECO:0000256" key="3">
    <source>
        <dbReference type="ARBA" id="ARBA00022722"/>
    </source>
</evidence>
<dbReference type="PANTHER" id="PTHR33653">
    <property type="entry name" value="RIBONUCLEASE VAPC2"/>
    <property type="match status" value="1"/>
</dbReference>
<evidence type="ECO:0000256" key="5">
    <source>
        <dbReference type="ARBA" id="ARBA00022801"/>
    </source>
</evidence>
<evidence type="ECO:0000256" key="6">
    <source>
        <dbReference type="ARBA" id="ARBA00022842"/>
    </source>
</evidence>
<accession>A0ABU5TMJ6</accession>
<keyword evidence="5" id="KW-0378">Hydrolase</keyword>
<feature type="domain" description="PIN" evidence="8">
    <location>
        <begin position="4"/>
        <end position="119"/>
    </location>
</feature>
<sequence length="132" mass="14816">MTFLCDTNIISELARPRPNSGVVDWSQNVTFIAISVITIEEITYGLTAKPNARIQDWFQHFLSYSCQILPVMPEIAQCAGLMRGNFRTKGVSRSQADILIAATAEVHDLILVTRNTRDFEGCNIKILNPFIE</sequence>
<dbReference type="CDD" id="cd18746">
    <property type="entry name" value="PIN_VapC4-5_FitB-like"/>
    <property type="match status" value="1"/>
</dbReference>
<dbReference type="Proteomes" id="UP001301388">
    <property type="component" value="Unassembled WGS sequence"/>
</dbReference>
<proteinExistence type="inferred from homology"/>
<evidence type="ECO:0000259" key="8">
    <source>
        <dbReference type="Pfam" id="PF01850"/>
    </source>
</evidence>
<keyword evidence="10" id="KW-1185">Reference proteome</keyword>
<comment type="similarity">
    <text evidence="7">Belongs to the PINc/VapC protein family.</text>
</comment>
<dbReference type="EMBL" id="JAYGIE010000092">
    <property type="protein sequence ID" value="MEA5479560.1"/>
    <property type="molecule type" value="Genomic_DNA"/>
</dbReference>
<keyword evidence="2" id="KW-1277">Toxin-antitoxin system</keyword>
<reference evidence="9 10" key="1">
    <citation type="submission" date="2023-12" db="EMBL/GenBank/DDBJ databases">
        <title>Baltic Sea Cyanobacteria.</title>
        <authorList>
            <person name="Delbaje E."/>
            <person name="Fewer D.P."/>
            <person name="Shishido T.K."/>
        </authorList>
    </citation>
    <scope>NUCLEOTIDE SEQUENCE [LARGE SCALE GENOMIC DNA]</scope>
    <source>
        <strain evidence="9 10">UHCC 0370</strain>
    </source>
</reference>
<keyword evidence="6" id="KW-0460">Magnesium</keyword>
<dbReference type="Gene3D" id="3.40.50.1010">
    <property type="entry name" value="5'-nuclease"/>
    <property type="match status" value="1"/>
</dbReference>
<dbReference type="PANTHER" id="PTHR33653:SF1">
    <property type="entry name" value="RIBONUCLEASE VAPC2"/>
    <property type="match status" value="1"/>
</dbReference>
<evidence type="ECO:0000256" key="7">
    <source>
        <dbReference type="ARBA" id="ARBA00038093"/>
    </source>
</evidence>
<organism evidence="9 10">
    <name type="scientific">Pseudanabaena galeata UHCC 0370</name>
    <dbReference type="NCBI Taxonomy" id="3110310"/>
    <lineage>
        <taxon>Bacteria</taxon>
        <taxon>Bacillati</taxon>
        <taxon>Cyanobacteriota</taxon>
        <taxon>Cyanophyceae</taxon>
        <taxon>Pseudanabaenales</taxon>
        <taxon>Pseudanabaenaceae</taxon>
        <taxon>Pseudanabaena</taxon>
    </lineage>
</organism>
<keyword evidence="4" id="KW-0479">Metal-binding</keyword>
<gene>
    <name evidence="9" type="ORF">VB774_18215</name>
</gene>
<name>A0ABU5TMJ6_9CYAN</name>
<dbReference type="SUPFAM" id="SSF88723">
    <property type="entry name" value="PIN domain-like"/>
    <property type="match status" value="1"/>
</dbReference>
<keyword evidence="3" id="KW-0540">Nuclease</keyword>
<dbReference type="InterPro" id="IPR002716">
    <property type="entry name" value="PIN_dom"/>
</dbReference>
<protein>
    <submittedName>
        <fullName evidence="9">Type II toxin-antitoxin system VapC family toxin</fullName>
    </submittedName>
</protein>
<dbReference type="RefSeq" id="WP_323262762.1">
    <property type="nucleotide sequence ID" value="NZ_JAYGIE010000092.1"/>
</dbReference>
<dbReference type="Pfam" id="PF01850">
    <property type="entry name" value="PIN"/>
    <property type="match status" value="1"/>
</dbReference>
<comment type="caution">
    <text evidence="9">The sequence shown here is derived from an EMBL/GenBank/DDBJ whole genome shotgun (WGS) entry which is preliminary data.</text>
</comment>
<evidence type="ECO:0000313" key="10">
    <source>
        <dbReference type="Proteomes" id="UP001301388"/>
    </source>
</evidence>
<evidence type="ECO:0000256" key="4">
    <source>
        <dbReference type="ARBA" id="ARBA00022723"/>
    </source>
</evidence>
<evidence type="ECO:0000313" key="9">
    <source>
        <dbReference type="EMBL" id="MEA5479560.1"/>
    </source>
</evidence>
<dbReference type="InterPro" id="IPR029060">
    <property type="entry name" value="PIN-like_dom_sf"/>
</dbReference>
<evidence type="ECO:0000256" key="2">
    <source>
        <dbReference type="ARBA" id="ARBA00022649"/>
    </source>
</evidence>
<evidence type="ECO:0000256" key="1">
    <source>
        <dbReference type="ARBA" id="ARBA00001946"/>
    </source>
</evidence>